<feature type="transmembrane region" description="Helical" evidence="4">
    <location>
        <begin position="753"/>
        <end position="773"/>
    </location>
</feature>
<name>A0A8H3IPC4_9LECA</name>
<feature type="transmembrane region" description="Helical" evidence="4">
    <location>
        <begin position="670"/>
        <end position="689"/>
    </location>
</feature>
<feature type="domain" description="Major facilitator superfamily (MFS) profile" evidence="5">
    <location>
        <begin position="409"/>
        <end position="804"/>
    </location>
</feature>
<gene>
    <name evidence="6" type="ORF">ALECFALPRED_003463</name>
</gene>
<dbReference type="InterPro" id="IPR011701">
    <property type="entry name" value="MFS"/>
</dbReference>
<feature type="transmembrane region" description="Helical" evidence="4">
    <location>
        <begin position="719"/>
        <end position="741"/>
    </location>
</feature>
<dbReference type="OrthoDB" id="546893at2759"/>
<evidence type="ECO:0000256" key="1">
    <source>
        <dbReference type="ARBA" id="ARBA00004429"/>
    </source>
</evidence>
<feature type="transmembrane region" description="Helical" evidence="4">
    <location>
        <begin position="779"/>
        <end position="799"/>
    </location>
</feature>
<dbReference type="Proteomes" id="UP000664203">
    <property type="component" value="Unassembled WGS sequence"/>
</dbReference>
<feature type="compositionally biased region" description="Basic and acidic residues" evidence="3">
    <location>
        <begin position="886"/>
        <end position="895"/>
    </location>
</feature>
<keyword evidence="4" id="KW-1133">Transmembrane helix</keyword>
<dbReference type="PANTHER" id="PTHR43702:SF13">
    <property type="entry name" value="MONOSACCHARIDE TRANSPORTER, PUTATIVE (AFU_ORTHOLOGUE AFUA_4G06630)-RELATED"/>
    <property type="match status" value="1"/>
</dbReference>
<evidence type="ECO:0000256" key="3">
    <source>
        <dbReference type="SAM" id="MobiDB-lite"/>
    </source>
</evidence>
<feature type="region of interest" description="Disordered" evidence="3">
    <location>
        <begin position="850"/>
        <end position="895"/>
    </location>
</feature>
<feature type="transmembrane region" description="Helical" evidence="4">
    <location>
        <begin position="475"/>
        <end position="492"/>
    </location>
</feature>
<dbReference type="GO" id="GO:0005886">
    <property type="term" value="C:plasma membrane"/>
    <property type="evidence" value="ECO:0007669"/>
    <property type="project" value="UniProtKB-SubCell"/>
</dbReference>
<feature type="transmembrane region" description="Helical" evidence="4">
    <location>
        <begin position="130"/>
        <end position="149"/>
    </location>
</feature>
<dbReference type="Gene3D" id="1.20.1250.20">
    <property type="entry name" value="MFS general substrate transporter like domains"/>
    <property type="match status" value="2"/>
</dbReference>
<dbReference type="InterPro" id="IPR020846">
    <property type="entry name" value="MFS_dom"/>
</dbReference>
<dbReference type="Pfam" id="PF07690">
    <property type="entry name" value="MFS_1"/>
    <property type="match status" value="1"/>
</dbReference>
<feature type="transmembrane region" description="Helical" evidence="4">
    <location>
        <begin position="450"/>
        <end position="468"/>
    </location>
</feature>
<keyword evidence="4" id="KW-0472">Membrane</keyword>
<feature type="transmembrane region" description="Helical" evidence="4">
    <location>
        <begin position="49"/>
        <end position="74"/>
    </location>
</feature>
<evidence type="ECO:0000256" key="2">
    <source>
        <dbReference type="ARBA" id="ARBA00022475"/>
    </source>
</evidence>
<evidence type="ECO:0000313" key="7">
    <source>
        <dbReference type="Proteomes" id="UP000664203"/>
    </source>
</evidence>
<dbReference type="PROSITE" id="PS50850">
    <property type="entry name" value="MFS"/>
    <property type="match status" value="1"/>
</dbReference>
<dbReference type="InterPro" id="IPR049326">
    <property type="entry name" value="Rhodopsin_dom_fungi"/>
</dbReference>
<evidence type="ECO:0000256" key="4">
    <source>
        <dbReference type="SAM" id="Phobius"/>
    </source>
</evidence>
<dbReference type="EMBL" id="CAJPDR010000215">
    <property type="protein sequence ID" value="CAF9926528.1"/>
    <property type="molecule type" value="Genomic_DNA"/>
</dbReference>
<dbReference type="InterPro" id="IPR050375">
    <property type="entry name" value="MFS_TsgA-like"/>
</dbReference>
<protein>
    <recommendedName>
        <fullName evidence="5">Major facilitator superfamily (MFS) profile domain-containing protein</fullName>
    </recommendedName>
</protein>
<comment type="subcellular location">
    <subcellularLocation>
        <location evidence="1">Cell inner membrane</location>
        <topology evidence="1">Multi-pass membrane protein</topology>
    </subcellularLocation>
</comment>
<dbReference type="InterPro" id="IPR036259">
    <property type="entry name" value="MFS_trans_sf"/>
</dbReference>
<evidence type="ECO:0000313" key="6">
    <source>
        <dbReference type="EMBL" id="CAF9926528.1"/>
    </source>
</evidence>
<feature type="transmembrane region" description="Helical" evidence="4">
    <location>
        <begin position="575"/>
        <end position="594"/>
    </location>
</feature>
<keyword evidence="7" id="KW-1185">Reference proteome</keyword>
<comment type="caution">
    <text evidence="6">The sequence shown here is derived from an EMBL/GenBank/DDBJ whole genome shotgun (WGS) entry which is preliminary data.</text>
</comment>
<feature type="transmembrane region" description="Helical" evidence="4">
    <location>
        <begin position="620"/>
        <end position="642"/>
    </location>
</feature>
<dbReference type="Pfam" id="PF20684">
    <property type="entry name" value="Fung_rhodopsin"/>
    <property type="match status" value="1"/>
</dbReference>
<sequence length="895" mass="97344">MADPAILAMQDRGPTVLAVVIALLCVSTGFIVLRLISRMGVVKRVSNDDYAIVIAWLVAFGFSFSICYGTGVGLGRHEANVAPHDRESLKKAEYAFSVLYNPALMATKTSICLFYLTLSKNHLVFRWSTIATLAVVNVAGLALTFLNILQCRPVGAAFDDPIQSTAKCIDIVTLYLSSAPVNIITDLAILFLPMPILTSMRLPRNEKLILIITFSFGAFVAVVDVVRIAYLESAALARLQNNSGSAASNAEYDYSWIASLSFMWSAVEVHVGIIVACVPGVKPLVTKVFPNLLGRIKQAGELTGNPFYGPGDAQWANLAPKTQSTSISAPPRSPMSATHLASSREGSMGMLDFLTTPDTNPAMLQQTQTTAAIISTTRPRKSSLTIFDFVNDSQAESMVKLTNKQSYVPLALVTILFFLWGFAYGLLQILNQQFQTIVGTGAGQAVALHSAYYAAYFFAPLTFGRYIFKKWGFKATFITGLCIYGVGTLVFWPSAVLASFPAFLVSNFIIGLGVATLETAGNPFISLCGPPEFAEVRLNISQGVQAIGSVVSPILAKKVLFRNVLDAPSLIDVQWTYLGIALFDVCLALIFFYLPIPEASDDDLEEMAERRESVFRRKSAGLPVIYVTLIVGVFAQFCYVGGQESVAAYFEQYIAYVKPNSDLGPFNYQAVGHSVFAFGRFITAVAGLLMRPRRILFLLFIGVIITSALAMSFDGYEGVAMIVLVLFFESGIFSLIFAISLRGLGKHTKTGSVLITAATSGGAIIPAIMWPIVSNYNVRYAFCVVVAVFTFGALMPIYLSFSHAAKKQVDPVHTRWNSILGGEMRPTTHNKVNRLFSAVIKRKKTSSETTALDSPTCEHVEGEGTQSRCSCHADGREGECSCQRNESTKKEQWPG</sequence>
<accession>A0A8H3IPC4</accession>
<evidence type="ECO:0000259" key="5">
    <source>
        <dbReference type="PROSITE" id="PS50850"/>
    </source>
</evidence>
<feature type="transmembrane region" description="Helical" evidence="4">
    <location>
        <begin position="208"/>
        <end position="230"/>
    </location>
</feature>
<dbReference type="PANTHER" id="PTHR43702">
    <property type="entry name" value="L-FUCOSE-PROTON SYMPORTER"/>
    <property type="match status" value="1"/>
</dbReference>
<keyword evidence="4" id="KW-0812">Transmembrane</keyword>
<feature type="transmembrane region" description="Helical" evidence="4">
    <location>
        <begin position="696"/>
        <end position="713"/>
    </location>
</feature>
<dbReference type="GO" id="GO:0022857">
    <property type="term" value="F:transmembrane transporter activity"/>
    <property type="evidence" value="ECO:0007669"/>
    <property type="project" value="InterPro"/>
</dbReference>
<proteinExistence type="predicted"/>
<dbReference type="SUPFAM" id="SSF103473">
    <property type="entry name" value="MFS general substrate transporter"/>
    <property type="match status" value="1"/>
</dbReference>
<reference evidence="6" key="1">
    <citation type="submission" date="2021-03" db="EMBL/GenBank/DDBJ databases">
        <authorList>
            <person name="Tagirdzhanova G."/>
        </authorList>
    </citation>
    <scope>NUCLEOTIDE SEQUENCE</scope>
</reference>
<organism evidence="6 7">
    <name type="scientific">Alectoria fallacina</name>
    <dbReference type="NCBI Taxonomy" id="1903189"/>
    <lineage>
        <taxon>Eukaryota</taxon>
        <taxon>Fungi</taxon>
        <taxon>Dikarya</taxon>
        <taxon>Ascomycota</taxon>
        <taxon>Pezizomycotina</taxon>
        <taxon>Lecanoromycetes</taxon>
        <taxon>OSLEUM clade</taxon>
        <taxon>Lecanoromycetidae</taxon>
        <taxon>Lecanorales</taxon>
        <taxon>Lecanorineae</taxon>
        <taxon>Parmeliaceae</taxon>
        <taxon>Alectoria</taxon>
    </lineage>
</organism>
<feature type="transmembrane region" description="Helical" evidence="4">
    <location>
        <begin position="16"/>
        <end position="37"/>
    </location>
</feature>
<keyword evidence="2" id="KW-1003">Cell membrane</keyword>
<dbReference type="AlphaFoldDB" id="A0A8H3IPC4"/>
<feature type="transmembrane region" description="Helical" evidence="4">
    <location>
        <begin position="169"/>
        <end position="196"/>
    </location>
</feature>
<feature type="transmembrane region" description="Helical" evidence="4">
    <location>
        <begin position="407"/>
        <end position="430"/>
    </location>
</feature>